<evidence type="ECO:0000313" key="2">
    <source>
        <dbReference type="Proteomes" id="UP000324585"/>
    </source>
</evidence>
<reference evidence="2" key="1">
    <citation type="journal article" date="2019" name="Nat. Commun.">
        <title>Expansion of phycobilisome linker gene families in mesophilic red algae.</title>
        <authorList>
            <person name="Lee J."/>
            <person name="Kim D."/>
            <person name="Bhattacharya D."/>
            <person name="Yoon H.S."/>
        </authorList>
    </citation>
    <scope>NUCLEOTIDE SEQUENCE [LARGE SCALE GENOMIC DNA]</scope>
    <source>
        <strain evidence="2">CCMP 1328</strain>
    </source>
</reference>
<evidence type="ECO:0000313" key="1">
    <source>
        <dbReference type="EMBL" id="KAA8490748.1"/>
    </source>
</evidence>
<gene>
    <name evidence="1" type="ORF">FVE85_4379</name>
</gene>
<dbReference type="Proteomes" id="UP000324585">
    <property type="component" value="Unassembled WGS sequence"/>
</dbReference>
<sequence length="183" mass="19879">MLLQARGVTNFEPGMDKHTSFQRLAIHSVQGSPTLDVAPLVVSYAPRAGPYVLHEPPVFPPNLAAPTSASPSHPKSTSTPMHNVWSRTEAMKLLKRNMLCVIHAAVNFLSWLAQVSDAREIVHVSDADMVNKLLSFTKGLTHATVQTLKCTCATSRSFATHAVTCFRAHSLAATELQVIPQSN</sequence>
<dbReference type="AlphaFoldDB" id="A0A5J4YHK4"/>
<organism evidence="1 2">
    <name type="scientific">Porphyridium purpureum</name>
    <name type="common">Red alga</name>
    <name type="synonym">Porphyridium cruentum</name>
    <dbReference type="NCBI Taxonomy" id="35688"/>
    <lineage>
        <taxon>Eukaryota</taxon>
        <taxon>Rhodophyta</taxon>
        <taxon>Bangiophyceae</taxon>
        <taxon>Porphyridiales</taxon>
        <taxon>Porphyridiaceae</taxon>
        <taxon>Porphyridium</taxon>
    </lineage>
</organism>
<protein>
    <submittedName>
        <fullName evidence="1">Uncharacterized protein</fullName>
    </submittedName>
</protein>
<accession>A0A5J4YHK4</accession>
<comment type="caution">
    <text evidence="1">The sequence shown here is derived from an EMBL/GenBank/DDBJ whole genome shotgun (WGS) entry which is preliminary data.</text>
</comment>
<keyword evidence="2" id="KW-1185">Reference proteome</keyword>
<dbReference type="EMBL" id="VRMN01000019">
    <property type="protein sequence ID" value="KAA8490748.1"/>
    <property type="molecule type" value="Genomic_DNA"/>
</dbReference>
<name>A0A5J4YHK4_PORPP</name>
<proteinExistence type="predicted"/>